<organism evidence="2 3">
    <name type="scientific">Kribbella yunnanensis</name>
    <dbReference type="NCBI Taxonomy" id="190194"/>
    <lineage>
        <taxon>Bacteria</taxon>
        <taxon>Bacillati</taxon>
        <taxon>Actinomycetota</taxon>
        <taxon>Actinomycetes</taxon>
        <taxon>Propionibacteriales</taxon>
        <taxon>Kribbellaceae</taxon>
        <taxon>Kribbella</taxon>
    </lineage>
</organism>
<evidence type="ECO:0000256" key="1">
    <source>
        <dbReference type="SAM" id="Phobius"/>
    </source>
</evidence>
<gene>
    <name evidence="2" type="ORF">GCM10009745_62900</name>
</gene>
<dbReference type="Proteomes" id="UP001500280">
    <property type="component" value="Unassembled WGS sequence"/>
</dbReference>
<evidence type="ECO:0008006" key="4">
    <source>
        <dbReference type="Google" id="ProtNLM"/>
    </source>
</evidence>
<keyword evidence="3" id="KW-1185">Reference proteome</keyword>
<keyword evidence="1" id="KW-0472">Membrane</keyword>
<keyword evidence="1" id="KW-0812">Transmembrane</keyword>
<evidence type="ECO:0000313" key="3">
    <source>
        <dbReference type="Proteomes" id="UP001500280"/>
    </source>
</evidence>
<dbReference type="RefSeq" id="WP_344159914.1">
    <property type="nucleotide sequence ID" value="NZ_BAAANF010000020.1"/>
</dbReference>
<feature type="transmembrane region" description="Helical" evidence="1">
    <location>
        <begin position="49"/>
        <end position="66"/>
    </location>
</feature>
<protein>
    <recommendedName>
        <fullName evidence="4">DUF2834 domain-containing protein</fullName>
    </recommendedName>
</protein>
<dbReference type="EMBL" id="BAAANF010000020">
    <property type="protein sequence ID" value="GAA1706436.1"/>
    <property type="molecule type" value="Genomic_DNA"/>
</dbReference>
<reference evidence="3" key="1">
    <citation type="journal article" date="2019" name="Int. J. Syst. Evol. Microbiol.">
        <title>The Global Catalogue of Microorganisms (GCM) 10K type strain sequencing project: providing services to taxonomists for standard genome sequencing and annotation.</title>
        <authorList>
            <consortium name="The Broad Institute Genomics Platform"/>
            <consortium name="The Broad Institute Genome Sequencing Center for Infectious Disease"/>
            <person name="Wu L."/>
            <person name="Ma J."/>
        </authorList>
    </citation>
    <scope>NUCLEOTIDE SEQUENCE [LARGE SCALE GENOMIC DNA]</scope>
    <source>
        <strain evidence="3">JCM 14307</strain>
    </source>
</reference>
<keyword evidence="1" id="KW-1133">Transmembrane helix</keyword>
<feature type="transmembrane region" description="Helical" evidence="1">
    <location>
        <begin position="75"/>
        <end position="95"/>
    </location>
</feature>
<evidence type="ECO:0000313" key="2">
    <source>
        <dbReference type="EMBL" id="GAA1706436.1"/>
    </source>
</evidence>
<accession>A0ABP4UMP2</accession>
<comment type="caution">
    <text evidence="2">The sequence shown here is derived from an EMBL/GenBank/DDBJ whole genome shotgun (WGS) entry which is preliminary data.</text>
</comment>
<sequence>MRTILVVRSALILAWLAIMALTVRAISTQGLSAGSVFITDFSHPWRAQINGDFGLHLLLIMAWIAYRERGVRRLLALPVVLGSVYTLPYLFAATFKVKPDA</sequence>
<proteinExistence type="predicted"/>
<name>A0ABP4UMP2_9ACTN</name>